<sequence length="463" mass="49973">MRFSLLAAAAALLSPAFAAPRVVKVDPKDIKPRHPGGIHFKVAQVHNDHFRQHGKGPRALAKVYQKYDVKMPTSLLRVLRTIYDEIEHPSNDDDPSGYAAGDGSYGGGGAGGDDSDTPRVPDTGEVTAIPQLFDVEYLAPVEIGTPPQTLMLNFDTGSSDLWVFSSETPARYVAGQKLYQIENSTTATRLANHTWAIQYGDGSRSAGNVWLDTVSIGGIAVDRQAVESATSVSSSFTRDNASSGILGLAFDHLNQVRPNKQKTWFSNALDVLEMPVFSANLKKAEPGNYNFGFIDTTEFLGPLHFVDVNSTDGFWKFEATGFSIQNANSTDNTSSLFVPVAHTAIADTGTTLLLLPSAITQAYYWQVANATDSPMLGGWVFPCGTYLPDLTLHIGTYKAVIPGELMVFAPVDTDDLATATTCYGGIQSSSGFPFAIYGDVFLKAQWTVFDMGEERLGFAAKPI</sequence>
<dbReference type="InterPro" id="IPR001969">
    <property type="entry name" value="Aspartic_peptidase_AS"/>
</dbReference>
<dbReference type="eggNOG" id="KOG1339">
    <property type="taxonomic scope" value="Eukaryota"/>
</dbReference>
<dbReference type="Proteomes" id="UP000008066">
    <property type="component" value="Unassembled WGS sequence"/>
</dbReference>
<dbReference type="CDD" id="cd06097">
    <property type="entry name" value="Aspergillopepsin_like"/>
    <property type="match status" value="1"/>
</dbReference>
<dbReference type="EMBL" id="GL988047">
    <property type="protein sequence ID" value="EGS17373.1"/>
    <property type="molecule type" value="Genomic_DNA"/>
</dbReference>
<keyword evidence="3 6" id="KW-0064">Aspartyl protease</keyword>
<feature type="domain" description="Peptidase A1" evidence="9">
    <location>
        <begin position="137"/>
        <end position="459"/>
    </location>
</feature>
<feature type="active site" evidence="5">
    <location>
        <position position="347"/>
    </location>
</feature>
<keyword evidence="11" id="KW-1185">Reference proteome</keyword>
<dbReference type="SUPFAM" id="SSF50630">
    <property type="entry name" value="Acid proteases"/>
    <property type="match status" value="1"/>
</dbReference>
<dbReference type="HOGENOM" id="CLU_013253_0_3_1"/>
<keyword evidence="4 6" id="KW-0378">Hydrolase</keyword>
<comment type="similarity">
    <text evidence="1 6">Belongs to the peptidase A1 family.</text>
</comment>
<accession>G0SGN4</accession>
<protein>
    <recommendedName>
        <fullName evidence="9">Peptidase A1 domain-containing protein</fullName>
    </recommendedName>
</protein>
<dbReference type="KEGG" id="cthr:CTHT_0066970"/>
<dbReference type="PANTHER" id="PTHR47966">
    <property type="entry name" value="BETA-SITE APP-CLEAVING ENZYME, ISOFORM A-RELATED"/>
    <property type="match status" value="1"/>
</dbReference>
<proteinExistence type="inferred from homology"/>
<gene>
    <name evidence="10" type="ORF">CTHT_0066970</name>
</gene>
<feature type="chain" id="PRO_5003409229" description="Peptidase A1 domain-containing protein" evidence="8">
    <location>
        <begin position="19"/>
        <end position="463"/>
    </location>
</feature>
<evidence type="ECO:0000256" key="1">
    <source>
        <dbReference type="ARBA" id="ARBA00007447"/>
    </source>
</evidence>
<organism evidence="11">
    <name type="scientific">Chaetomium thermophilum (strain DSM 1495 / CBS 144.50 / IMI 039719)</name>
    <name type="common">Thermochaetoides thermophila</name>
    <dbReference type="NCBI Taxonomy" id="759272"/>
    <lineage>
        <taxon>Eukaryota</taxon>
        <taxon>Fungi</taxon>
        <taxon>Dikarya</taxon>
        <taxon>Ascomycota</taxon>
        <taxon>Pezizomycotina</taxon>
        <taxon>Sordariomycetes</taxon>
        <taxon>Sordariomycetidae</taxon>
        <taxon>Sordariales</taxon>
        <taxon>Chaetomiaceae</taxon>
        <taxon>Thermochaetoides</taxon>
    </lineage>
</organism>
<evidence type="ECO:0000256" key="6">
    <source>
        <dbReference type="RuleBase" id="RU000454"/>
    </source>
</evidence>
<dbReference type="PRINTS" id="PR00792">
    <property type="entry name" value="PEPSIN"/>
</dbReference>
<keyword evidence="8" id="KW-0732">Signal</keyword>
<feature type="signal peptide" evidence="8">
    <location>
        <begin position="1"/>
        <end position="18"/>
    </location>
</feature>
<dbReference type="GO" id="GO:0004190">
    <property type="term" value="F:aspartic-type endopeptidase activity"/>
    <property type="evidence" value="ECO:0007669"/>
    <property type="project" value="UniProtKB-KW"/>
</dbReference>
<evidence type="ECO:0000256" key="5">
    <source>
        <dbReference type="PIRSR" id="PIRSR601461-1"/>
    </source>
</evidence>
<feature type="region of interest" description="Disordered" evidence="7">
    <location>
        <begin position="87"/>
        <end position="124"/>
    </location>
</feature>
<keyword evidence="2 6" id="KW-0645">Protease</keyword>
<dbReference type="InterPro" id="IPR034163">
    <property type="entry name" value="Aspergillopepsin-like_cat_dom"/>
</dbReference>
<dbReference type="GO" id="GO:0006508">
    <property type="term" value="P:proteolysis"/>
    <property type="evidence" value="ECO:0007669"/>
    <property type="project" value="UniProtKB-KW"/>
</dbReference>
<evidence type="ECO:0000313" key="11">
    <source>
        <dbReference type="Proteomes" id="UP000008066"/>
    </source>
</evidence>
<dbReference type="InterPro" id="IPR033121">
    <property type="entry name" value="PEPTIDASE_A1"/>
</dbReference>
<dbReference type="InterPro" id="IPR021109">
    <property type="entry name" value="Peptidase_aspartic_dom_sf"/>
</dbReference>
<evidence type="ECO:0000313" key="10">
    <source>
        <dbReference type="EMBL" id="EGS17373.1"/>
    </source>
</evidence>
<dbReference type="InterPro" id="IPR001461">
    <property type="entry name" value="Aspartic_peptidase_A1"/>
</dbReference>
<dbReference type="PROSITE" id="PS00141">
    <property type="entry name" value="ASP_PROTEASE"/>
    <property type="match status" value="1"/>
</dbReference>
<evidence type="ECO:0000256" key="3">
    <source>
        <dbReference type="ARBA" id="ARBA00022750"/>
    </source>
</evidence>
<reference evidence="10 11" key="1">
    <citation type="journal article" date="2011" name="Cell">
        <title>Insight into structure and assembly of the nuclear pore complex by utilizing the genome of a eukaryotic thermophile.</title>
        <authorList>
            <person name="Amlacher S."/>
            <person name="Sarges P."/>
            <person name="Flemming D."/>
            <person name="van Noort V."/>
            <person name="Kunze R."/>
            <person name="Devos D.P."/>
            <person name="Arumugam M."/>
            <person name="Bork P."/>
            <person name="Hurt E."/>
        </authorList>
    </citation>
    <scope>NUCLEOTIDE SEQUENCE [LARGE SCALE GENOMIC DNA]</scope>
    <source>
        <strain evidence="11">DSM 1495 / CBS 144.50 / IMI 039719</strain>
    </source>
</reference>
<evidence type="ECO:0000256" key="7">
    <source>
        <dbReference type="SAM" id="MobiDB-lite"/>
    </source>
</evidence>
<dbReference type="PANTHER" id="PTHR47966:SF2">
    <property type="entry name" value="ASPERGILLOPEPSIN-1-RELATED"/>
    <property type="match status" value="1"/>
</dbReference>
<dbReference type="Gene3D" id="2.40.70.10">
    <property type="entry name" value="Acid Proteases"/>
    <property type="match status" value="2"/>
</dbReference>
<feature type="active site" evidence="5">
    <location>
        <position position="155"/>
    </location>
</feature>
<dbReference type="RefSeq" id="XP_006696991.1">
    <property type="nucleotide sequence ID" value="XM_006696928.1"/>
</dbReference>
<dbReference type="OMA" id="GFPFAIY"/>
<evidence type="ECO:0000256" key="8">
    <source>
        <dbReference type="SAM" id="SignalP"/>
    </source>
</evidence>
<dbReference type="GeneID" id="18260735"/>
<dbReference type="PROSITE" id="PS51767">
    <property type="entry name" value="PEPTIDASE_A1"/>
    <property type="match status" value="1"/>
</dbReference>
<dbReference type="Pfam" id="PF00026">
    <property type="entry name" value="Asp"/>
    <property type="match status" value="1"/>
</dbReference>
<dbReference type="OrthoDB" id="2747330at2759"/>
<feature type="compositionally biased region" description="Gly residues" evidence="7">
    <location>
        <begin position="103"/>
        <end position="112"/>
    </location>
</feature>
<dbReference type="FunFam" id="2.40.70.10:FF:000024">
    <property type="entry name" value="Endothiapepsin"/>
    <property type="match status" value="1"/>
</dbReference>
<name>G0SGN4_CHATD</name>
<dbReference type="FunFam" id="2.40.70.10:FF:000026">
    <property type="entry name" value="Endothiapepsin"/>
    <property type="match status" value="1"/>
</dbReference>
<evidence type="ECO:0000256" key="2">
    <source>
        <dbReference type="ARBA" id="ARBA00022670"/>
    </source>
</evidence>
<evidence type="ECO:0000259" key="9">
    <source>
        <dbReference type="PROSITE" id="PS51767"/>
    </source>
</evidence>
<evidence type="ECO:0000256" key="4">
    <source>
        <dbReference type="ARBA" id="ARBA00022801"/>
    </source>
</evidence>
<dbReference type="AlphaFoldDB" id="G0SGN4"/>